<evidence type="ECO:0000313" key="2">
    <source>
        <dbReference type="Ensembl" id="ENSLLTP00000007948.1"/>
    </source>
</evidence>
<proteinExistence type="predicted"/>
<evidence type="ECO:0000256" key="1">
    <source>
        <dbReference type="SAM" id="MobiDB-lite"/>
    </source>
</evidence>
<reference evidence="2" key="2">
    <citation type="submission" date="2025-09" db="UniProtKB">
        <authorList>
            <consortium name="Ensembl"/>
        </authorList>
    </citation>
    <scope>IDENTIFICATION</scope>
</reference>
<dbReference type="AlphaFoldDB" id="A0A8C5RWC2"/>
<name>A0A8C5RWC2_LATLA</name>
<accession>A0A8C5RWC2</accession>
<keyword evidence="3" id="KW-1185">Reference proteome</keyword>
<dbReference type="Proteomes" id="UP000694406">
    <property type="component" value="Unplaced"/>
</dbReference>
<feature type="region of interest" description="Disordered" evidence="1">
    <location>
        <begin position="109"/>
        <end position="129"/>
    </location>
</feature>
<sequence length="129" mass="15463">MKGCLYFFKKNLGFLLIFLYLLSHKTTRRYLFGKTKIKNHTGSWDAEDILHENIRFFVEISRQGRKIEKKKCYSGYHFSLKFCERSGFDSFQISLYVLIIKLKQHQTKTKQPDNNTTVGRNNGRKITWW</sequence>
<protein>
    <submittedName>
        <fullName evidence="2">Uncharacterized protein</fullName>
    </submittedName>
</protein>
<evidence type="ECO:0000313" key="3">
    <source>
        <dbReference type="Proteomes" id="UP000694406"/>
    </source>
</evidence>
<organism evidence="2 3">
    <name type="scientific">Laticauda laticaudata</name>
    <name type="common">Blue-ringed sea krait</name>
    <name type="synonym">Blue-lipped sea krait</name>
    <dbReference type="NCBI Taxonomy" id="8630"/>
    <lineage>
        <taxon>Eukaryota</taxon>
        <taxon>Metazoa</taxon>
        <taxon>Chordata</taxon>
        <taxon>Craniata</taxon>
        <taxon>Vertebrata</taxon>
        <taxon>Euteleostomi</taxon>
        <taxon>Lepidosauria</taxon>
        <taxon>Squamata</taxon>
        <taxon>Bifurcata</taxon>
        <taxon>Unidentata</taxon>
        <taxon>Episquamata</taxon>
        <taxon>Toxicofera</taxon>
        <taxon>Serpentes</taxon>
        <taxon>Colubroidea</taxon>
        <taxon>Elapidae</taxon>
        <taxon>Laticaudinae</taxon>
        <taxon>Laticauda</taxon>
    </lineage>
</organism>
<reference evidence="2" key="1">
    <citation type="submission" date="2025-08" db="UniProtKB">
        <authorList>
            <consortium name="Ensembl"/>
        </authorList>
    </citation>
    <scope>IDENTIFICATION</scope>
</reference>
<dbReference type="Ensembl" id="ENSLLTT00000008243.1">
    <property type="protein sequence ID" value="ENSLLTP00000007948.1"/>
    <property type="gene ID" value="ENSLLTG00000006030.1"/>
</dbReference>